<dbReference type="EMBL" id="CP129971">
    <property type="protein sequence ID" value="WKK74891.2"/>
    <property type="molecule type" value="Genomic_DNA"/>
</dbReference>
<proteinExistence type="predicted"/>
<dbReference type="KEGG" id="msaa:QYS49_25005"/>
<organism evidence="1 2">
    <name type="scientific">Marivirga salinarum</name>
    <dbReference type="NCBI Taxonomy" id="3059078"/>
    <lineage>
        <taxon>Bacteria</taxon>
        <taxon>Pseudomonadati</taxon>
        <taxon>Bacteroidota</taxon>
        <taxon>Cytophagia</taxon>
        <taxon>Cytophagales</taxon>
        <taxon>Marivirgaceae</taxon>
        <taxon>Marivirga</taxon>
    </lineage>
</organism>
<dbReference type="Pfam" id="PF23913">
    <property type="entry name" value="DUF7255"/>
    <property type="match status" value="1"/>
</dbReference>
<sequence>MPNITITQNAFIKALQSYLEKIDLRSDFTSLQINFDQVYNPNEENFLELREELEIELNSLLNKNLSFTFHLLNLQPTDFNIFFEPEYHFNRYRLKTLRNSFYQDISYFDIQKWRTYCRSKEKEAFKGGLTNEIWTYPISEKLLGKADEPGYFGGNGSSGWKLHAIANFCLDLYCHQHKIKFLRLTPYDSFMSAGKIELLGNSLKLRKQEQSIQQMMSRKIGYEIPGAKNKEEIIDK</sequence>
<reference evidence="1 2" key="1">
    <citation type="submission" date="2023-08" db="EMBL/GenBank/DDBJ databases">
        <title>Comparative genomics and taxonomic characterization of three novel marine species of genus Marivirga.</title>
        <authorList>
            <person name="Muhammad N."/>
            <person name="Kim S.-G."/>
        </authorList>
    </citation>
    <scope>NUCLEOTIDE SEQUENCE [LARGE SCALE GENOMIC DNA]</scope>
    <source>
        <strain evidence="1 2">BDSF4-3</strain>
    </source>
</reference>
<dbReference type="RefSeq" id="WP_308347170.1">
    <property type="nucleotide sequence ID" value="NZ_CP129971.1"/>
</dbReference>
<evidence type="ECO:0000313" key="2">
    <source>
        <dbReference type="Proteomes" id="UP001230496"/>
    </source>
</evidence>
<dbReference type="Proteomes" id="UP001230496">
    <property type="component" value="Chromosome"/>
</dbReference>
<gene>
    <name evidence="1" type="ORF">QYS49_25005</name>
</gene>
<evidence type="ECO:0000313" key="1">
    <source>
        <dbReference type="EMBL" id="WKK74891.2"/>
    </source>
</evidence>
<protein>
    <submittedName>
        <fullName evidence="1">Uncharacterized protein</fullName>
    </submittedName>
</protein>
<accession>A0AA49GAU1</accession>
<dbReference type="AlphaFoldDB" id="A0AA49GAU1"/>
<keyword evidence="2" id="KW-1185">Reference proteome</keyword>
<dbReference type="InterPro" id="IPR055679">
    <property type="entry name" value="DUF7255"/>
</dbReference>
<name>A0AA49GAU1_9BACT</name>